<sequence length="350" mass="39854">MHRFGPEMQSKRLSTCRVMLNPIGPNAPLQARAPASPNPFIEPNHFEEELLEENGPPRDLPEDRIETEVLPDGGGGSARMSATDRLLFQKLKKKCSSQEKTLERLSESLHLAIQKSKVIPKCADWDYVKKKLPYITKELFLGKDATIYTLYPSMETMKDAILHTFAILEEDTETQQAFLQAWGPQTLQEPGLGGRVAKQMRDTRGNYTRIAREELYHLLHIPKPPLNASMTVKEEWKEALDTLRNEDKWHIAELPNGQIDPYGSIAIHGAGAKVIVGSHYDPFKKVDLTLEQASFFFYLLELAMEDKNLSHVDGRVQAHNMKLLEDKIVTVIPMLKKFQILDHPDEEEYA</sequence>
<reference evidence="1" key="1">
    <citation type="submission" date="2024-03" db="EMBL/GenBank/DDBJ databases">
        <authorList>
            <consortium name="ELIXIR-Norway"/>
            <consortium name="Elixir Norway"/>
        </authorList>
    </citation>
    <scope>NUCLEOTIDE SEQUENCE</scope>
</reference>
<evidence type="ECO:0000313" key="1">
    <source>
        <dbReference type="EMBL" id="CAK9856468.1"/>
    </source>
</evidence>
<keyword evidence="2" id="KW-1185">Reference proteome</keyword>
<organism evidence="1 2">
    <name type="scientific">Sphagnum jensenii</name>
    <dbReference type="NCBI Taxonomy" id="128206"/>
    <lineage>
        <taxon>Eukaryota</taxon>
        <taxon>Viridiplantae</taxon>
        <taxon>Streptophyta</taxon>
        <taxon>Embryophyta</taxon>
        <taxon>Bryophyta</taxon>
        <taxon>Sphagnophytina</taxon>
        <taxon>Sphagnopsida</taxon>
        <taxon>Sphagnales</taxon>
        <taxon>Sphagnaceae</taxon>
        <taxon>Sphagnum</taxon>
    </lineage>
</organism>
<accession>A0ABP1A0C0</accession>
<proteinExistence type="predicted"/>
<gene>
    <name evidence="1" type="ORF">CSSPJE1EN2_LOCUS26400</name>
</gene>
<name>A0ABP1A0C0_9BRYO</name>
<evidence type="ECO:0000313" key="2">
    <source>
        <dbReference type="Proteomes" id="UP001497522"/>
    </source>
</evidence>
<dbReference type="EMBL" id="CAXHBF010000525">
    <property type="protein sequence ID" value="CAK9856468.1"/>
    <property type="molecule type" value="Genomic_DNA"/>
</dbReference>
<dbReference type="Proteomes" id="UP001497522">
    <property type="component" value="Unassembled WGS sequence"/>
</dbReference>
<protein>
    <submittedName>
        <fullName evidence="1">Uncharacterized protein</fullName>
    </submittedName>
</protein>
<comment type="caution">
    <text evidence="1">The sequence shown here is derived from an EMBL/GenBank/DDBJ whole genome shotgun (WGS) entry which is preliminary data.</text>
</comment>